<name>W3WM46_PESFW</name>
<dbReference type="GeneID" id="19278497"/>
<dbReference type="OMA" id="LEPMTIK"/>
<dbReference type="PANTHER" id="PTHR33365">
    <property type="entry name" value="YALI0B05434P"/>
    <property type="match status" value="1"/>
</dbReference>
<keyword evidence="3" id="KW-0812">Transmembrane</keyword>
<dbReference type="AlphaFoldDB" id="W3WM46"/>
<dbReference type="GO" id="GO:0043386">
    <property type="term" value="P:mycotoxin biosynthetic process"/>
    <property type="evidence" value="ECO:0007669"/>
    <property type="project" value="InterPro"/>
</dbReference>
<evidence type="ECO:0000313" key="5">
    <source>
        <dbReference type="Proteomes" id="UP000030651"/>
    </source>
</evidence>
<sequence>MASQHRYSPVASTERNSNDLQELDFDDKDTSRHSQRRQTLYHCLVVLLIVSNIGFASLWLLYPRVKSWQDSSDCARPQLIYSPATSALRYEKKRLWRDIDGPNPYTGKPRPEHDEAWRELISPITIKVSADELSRFSGGDSTIEFADGSGYIAEMGVYHELHCIKRVRRYLHLSHYYPNMTEADRVREDAHIDHCLEYWRESAMCRGDVTLGTFFWRDGYPTSRVYTDNECIDWHALDTWARRRMVDMNDRSIFVGYE</sequence>
<dbReference type="Pfam" id="PF11807">
    <property type="entry name" value="UstYa"/>
    <property type="match status" value="1"/>
</dbReference>
<comment type="similarity">
    <text evidence="1">Belongs to the ustYa family.</text>
</comment>
<evidence type="ECO:0008006" key="6">
    <source>
        <dbReference type="Google" id="ProtNLM"/>
    </source>
</evidence>
<dbReference type="OrthoDB" id="3687641at2759"/>
<dbReference type="PANTHER" id="PTHR33365:SF7">
    <property type="entry name" value="TAT PATHWAY SIGNAL SEQUENCE"/>
    <property type="match status" value="1"/>
</dbReference>
<dbReference type="Proteomes" id="UP000030651">
    <property type="component" value="Unassembled WGS sequence"/>
</dbReference>
<reference evidence="5" key="1">
    <citation type="journal article" date="2015" name="BMC Genomics">
        <title>Genomic and transcriptomic analysis of the endophytic fungus Pestalotiopsis fici reveals its lifestyle and high potential for synthesis of natural products.</title>
        <authorList>
            <person name="Wang X."/>
            <person name="Zhang X."/>
            <person name="Liu L."/>
            <person name="Xiang M."/>
            <person name="Wang W."/>
            <person name="Sun X."/>
            <person name="Che Y."/>
            <person name="Guo L."/>
            <person name="Liu G."/>
            <person name="Guo L."/>
            <person name="Wang C."/>
            <person name="Yin W.B."/>
            <person name="Stadler M."/>
            <person name="Zhang X."/>
            <person name="Liu X."/>
        </authorList>
    </citation>
    <scope>NUCLEOTIDE SEQUENCE [LARGE SCALE GENOMIC DNA]</scope>
    <source>
        <strain evidence="5">W106-1 / CGMCC3.15140</strain>
    </source>
</reference>
<keyword evidence="3" id="KW-0472">Membrane</keyword>
<evidence type="ECO:0000256" key="1">
    <source>
        <dbReference type="ARBA" id="ARBA00035112"/>
    </source>
</evidence>
<feature type="region of interest" description="Disordered" evidence="2">
    <location>
        <begin position="1"/>
        <end position="31"/>
    </location>
</feature>
<dbReference type="eggNOG" id="ENOG502S2NN">
    <property type="taxonomic scope" value="Eukaryota"/>
</dbReference>
<organism evidence="4 5">
    <name type="scientific">Pestalotiopsis fici (strain W106-1 / CGMCC3.15140)</name>
    <dbReference type="NCBI Taxonomy" id="1229662"/>
    <lineage>
        <taxon>Eukaryota</taxon>
        <taxon>Fungi</taxon>
        <taxon>Dikarya</taxon>
        <taxon>Ascomycota</taxon>
        <taxon>Pezizomycotina</taxon>
        <taxon>Sordariomycetes</taxon>
        <taxon>Xylariomycetidae</taxon>
        <taxon>Amphisphaeriales</taxon>
        <taxon>Sporocadaceae</taxon>
        <taxon>Pestalotiopsis</taxon>
    </lineage>
</organism>
<dbReference type="HOGENOM" id="CLU_042941_2_2_1"/>
<gene>
    <name evidence="4" type="ORF">PFICI_13484</name>
</gene>
<dbReference type="EMBL" id="KI912119">
    <property type="protein sequence ID" value="ETS75000.1"/>
    <property type="molecule type" value="Genomic_DNA"/>
</dbReference>
<feature type="compositionally biased region" description="Polar residues" evidence="2">
    <location>
        <begin position="1"/>
        <end position="20"/>
    </location>
</feature>
<dbReference type="InterPro" id="IPR021765">
    <property type="entry name" value="UstYa-like"/>
</dbReference>
<accession>W3WM46</accession>
<evidence type="ECO:0000256" key="2">
    <source>
        <dbReference type="SAM" id="MobiDB-lite"/>
    </source>
</evidence>
<feature type="transmembrane region" description="Helical" evidence="3">
    <location>
        <begin position="40"/>
        <end position="62"/>
    </location>
</feature>
<evidence type="ECO:0000256" key="3">
    <source>
        <dbReference type="SAM" id="Phobius"/>
    </source>
</evidence>
<keyword evidence="3" id="KW-1133">Transmembrane helix</keyword>
<dbReference type="KEGG" id="pfy:PFICI_13484"/>
<protein>
    <recommendedName>
        <fullName evidence="6">Tat pathway signal sequence</fullName>
    </recommendedName>
</protein>
<evidence type="ECO:0000313" key="4">
    <source>
        <dbReference type="EMBL" id="ETS75000.1"/>
    </source>
</evidence>
<proteinExistence type="inferred from homology"/>
<keyword evidence="5" id="KW-1185">Reference proteome</keyword>
<dbReference type="RefSeq" id="XP_007840256.1">
    <property type="nucleotide sequence ID" value="XM_007842065.1"/>
</dbReference>
<dbReference type="InParanoid" id="W3WM46"/>